<feature type="compositionally biased region" description="Low complexity" evidence="2">
    <location>
        <begin position="1092"/>
        <end position="1106"/>
    </location>
</feature>
<feature type="region of interest" description="Disordered" evidence="2">
    <location>
        <begin position="766"/>
        <end position="812"/>
    </location>
</feature>
<feature type="coiled-coil region" evidence="1">
    <location>
        <begin position="535"/>
        <end position="566"/>
    </location>
</feature>
<reference evidence="3 4" key="1">
    <citation type="submission" date="2020-02" db="EMBL/GenBank/DDBJ databases">
        <authorList>
            <person name="Ferguson B K."/>
        </authorList>
    </citation>
    <scope>NUCLEOTIDE SEQUENCE [LARGE SCALE GENOMIC DNA]</scope>
</reference>
<keyword evidence="1" id="KW-0175">Coiled coil</keyword>
<feature type="region of interest" description="Disordered" evidence="2">
    <location>
        <begin position="421"/>
        <end position="500"/>
    </location>
</feature>
<feature type="compositionally biased region" description="Basic and acidic residues" evidence="2">
    <location>
        <begin position="470"/>
        <end position="480"/>
    </location>
</feature>
<feature type="region of interest" description="Disordered" evidence="2">
    <location>
        <begin position="610"/>
        <end position="668"/>
    </location>
</feature>
<evidence type="ECO:0000313" key="3">
    <source>
        <dbReference type="EMBL" id="CAB0027801.1"/>
    </source>
</evidence>
<feature type="region of interest" description="Disordered" evidence="2">
    <location>
        <begin position="929"/>
        <end position="968"/>
    </location>
</feature>
<feature type="region of interest" description="Disordered" evidence="2">
    <location>
        <begin position="1049"/>
        <end position="1124"/>
    </location>
</feature>
<feature type="compositionally biased region" description="Basic residues" evidence="2">
    <location>
        <begin position="439"/>
        <end position="450"/>
    </location>
</feature>
<feature type="region of interest" description="Disordered" evidence="2">
    <location>
        <begin position="211"/>
        <end position="240"/>
    </location>
</feature>
<feature type="compositionally biased region" description="Polar residues" evidence="2">
    <location>
        <begin position="1070"/>
        <end position="1080"/>
    </location>
</feature>
<feature type="compositionally biased region" description="Basic and acidic residues" evidence="2">
    <location>
        <begin position="1049"/>
        <end position="1069"/>
    </location>
</feature>
<gene>
    <name evidence="3" type="ORF">TBRA_LOCUS31</name>
</gene>
<dbReference type="EMBL" id="CADCXV010000002">
    <property type="protein sequence ID" value="CAB0027801.1"/>
    <property type="molecule type" value="Genomic_DNA"/>
</dbReference>
<dbReference type="OrthoDB" id="7701268at2759"/>
<feature type="compositionally biased region" description="Polar residues" evidence="2">
    <location>
        <begin position="481"/>
        <end position="500"/>
    </location>
</feature>
<dbReference type="Proteomes" id="UP000479190">
    <property type="component" value="Unassembled WGS sequence"/>
</dbReference>
<sequence length="1124" mass="125947">MKKMCAQLFNEQSSCRAICVFDHFQSAGGQKRVECVTVCGMYTRPAYLHLRESKCKIFLGLIAVALSSVSCKENRFFRRENNHQKKFRFTKNKRGISDYPFNLPFTGSSFANLQLAPVQASQPYSHGVSALSGKFLYKNFSNEILPIVTDTEGFGAKRSVHLSLLIKILLLLSPAVICTQRLRKSTNPNDEPFLPIYPVYPYNPKLMKRGLEQTSQQQQQLHHHPHTSQSGQGQGHLHYSPELYAPKTDARDSYSASYGNSYYPSYDSLTKTTSGAQGSPLYPSALSSYASGSPYTNLFGSYSPASGYGTASSAFSNAALTNFANQANSASSSGAGSSSSGSSATPALGHNTASLGSTSGLGPLSAGALGLNPALGMGSPLGAGPMPFGGAGAYPYYFYQPPYSSYYPNFYNQPPYPPHPGYHGKLPYDDYEDDEASRRVKGKKHHKNKVRNNSDPDSNYVDGVNYLISSDKDLDGESSTHRTPSRYNQLDNQDTENQPRTVVLPKATYRLVSISGQQQPSASDSSPAPPGYIKIQQLEQLMRQALARLLSQNAAQQANLAHIQQEAVQRHQHNKDVGGAQQYINVPGNTIAKTGLSYVVNPTIISRVKSSSPQYNPSSLAQTSSNNNKQTYGQKTTTTVNIQPSSSIYIPPGSKNADQSSDYDYDSAETVTPRATVEPTQNYTLLDVSSHTSYEEHDVSGRNEYTNLPDNFLGCDLRVSIENILAKAEAQQARQLCDGLEAPLEGRPARQPRRQEQELGRHLCDELEEPLEGRPERQPRRQEQELGRHLCDELEEPLEGRPERRPRRREQELGRRLCDELEEPLCDELEAHLEGRPARRPRRQEQELGRHLCAELEEPLCDELEAQLEGRPARRPRRREQELGRHLCDELEAPLEERPARQPRRQEQELGRHLCAELEEPLCDELEAQLEGRPERRPRRQEQELGRHLCDELEEPLEGRPERRPRRREQELGRRLCAELEEPLCDELEAHLEGRPARRLRRQEQELGRRLCAELEEPLCDELEAQLEGRPARRPRRREQELGRHLCDELEAPLEERPARQPRRQEQELGRTSATSWRSRLTSDWSDDLGDGSRSSGAASATSLRGGLNGHRPDLSGICHIDLN</sequence>
<evidence type="ECO:0000256" key="1">
    <source>
        <dbReference type="SAM" id="Coils"/>
    </source>
</evidence>
<feature type="compositionally biased region" description="Low complexity" evidence="2">
    <location>
        <begin position="330"/>
        <end position="344"/>
    </location>
</feature>
<dbReference type="AlphaFoldDB" id="A0A6H5HSS1"/>
<keyword evidence="4" id="KW-1185">Reference proteome</keyword>
<evidence type="ECO:0000256" key="2">
    <source>
        <dbReference type="SAM" id="MobiDB-lite"/>
    </source>
</evidence>
<feature type="compositionally biased region" description="Basic and acidic residues" evidence="2">
    <location>
        <begin position="930"/>
        <end position="968"/>
    </location>
</feature>
<organism evidence="3 4">
    <name type="scientific">Trichogramma brassicae</name>
    <dbReference type="NCBI Taxonomy" id="86971"/>
    <lineage>
        <taxon>Eukaryota</taxon>
        <taxon>Metazoa</taxon>
        <taxon>Ecdysozoa</taxon>
        <taxon>Arthropoda</taxon>
        <taxon>Hexapoda</taxon>
        <taxon>Insecta</taxon>
        <taxon>Pterygota</taxon>
        <taxon>Neoptera</taxon>
        <taxon>Endopterygota</taxon>
        <taxon>Hymenoptera</taxon>
        <taxon>Apocrita</taxon>
        <taxon>Proctotrupomorpha</taxon>
        <taxon>Chalcidoidea</taxon>
        <taxon>Trichogrammatidae</taxon>
        <taxon>Trichogramma</taxon>
    </lineage>
</organism>
<evidence type="ECO:0000313" key="4">
    <source>
        <dbReference type="Proteomes" id="UP000479190"/>
    </source>
</evidence>
<proteinExistence type="predicted"/>
<accession>A0A6H5HSS1</accession>
<protein>
    <submittedName>
        <fullName evidence="3">Uncharacterized protein</fullName>
    </submittedName>
</protein>
<feature type="region of interest" description="Disordered" evidence="2">
    <location>
        <begin position="330"/>
        <end position="351"/>
    </location>
</feature>
<feature type="compositionally biased region" description="Polar residues" evidence="2">
    <location>
        <begin position="610"/>
        <end position="648"/>
    </location>
</feature>
<name>A0A6H5HSS1_9HYME</name>